<comment type="caution">
    <text evidence="5">The sequence shown here is derived from an EMBL/GenBank/DDBJ whole genome shotgun (WGS) entry which is preliminary data.</text>
</comment>
<dbReference type="Proteomes" id="UP000287609">
    <property type="component" value="Unassembled WGS sequence"/>
</dbReference>
<dbReference type="PANTHER" id="PTHR33392">
    <property type="entry name" value="POLYISOPRENYL-TEICHOIC ACID--PEPTIDOGLYCAN TEICHOIC ACID TRANSFERASE TAGU"/>
    <property type="match status" value="1"/>
</dbReference>
<evidence type="ECO:0000256" key="3">
    <source>
        <dbReference type="SAM" id="Phobius"/>
    </source>
</evidence>
<feature type="transmembrane region" description="Helical" evidence="3">
    <location>
        <begin position="166"/>
        <end position="189"/>
    </location>
</feature>
<dbReference type="RefSeq" id="WP_241218830.1">
    <property type="nucleotide sequence ID" value="NZ_QXGM01000001.1"/>
</dbReference>
<comment type="similarity">
    <text evidence="1">Belongs to the LytR/CpsA/Psr (LCP) family.</text>
</comment>
<feature type="compositionally biased region" description="Low complexity" evidence="2">
    <location>
        <begin position="63"/>
        <end position="106"/>
    </location>
</feature>
<evidence type="ECO:0000256" key="2">
    <source>
        <dbReference type="SAM" id="MobiDB-lite"/>
    </source>
</evidence>
<evidence type="ECO:0000313" key="5">
    <source>
        <dbReference type="EMBL" id="RSX55869.1"/>
    </source>
</evidence>
<accession>A0A430FSN1</accession>
<feature type="region of interest" description="Disordered" evidence="2">
    <location>
        <begin position="1"/>
        <end position="160"/>
    </location>
</feature>
<keyword evidence="3" id="KW-1133">Transmembrane helix</keyword>
<keyword evidence="3" id="KW-0472">Membrane</keyword>
<evidence type="ECO:0000313" key="6">
    <source>
        <dbReference type="Proteomes" id="UP000287609"/>
    </source>
</evidence>
<dbReference type="InterPro" id="IPR004474">
    <property type="entry name" value="LytR_CpsA_psr"/>
</dbReference>
<dbReference type="NCBIfam" id="TIGR00350">
    <property type="entry name" value="lytR_cpsA_psr"/>
    <property type="match status" value="1"/>
</dbReference>
<keyword evidence="3" id="KW-0812">Transmembrane</keyword>
<name>A0A430FSN1_9BIFI</name>
<dbReference type="EMBL" id="QXGM01000001">
    <property type="protein sequence ID" value="RSX55869.1"/>
    <property type="molecule type" value="Genomic_DNA"/>
</dbReference>
<reference evidence="5 6" key="1">
    <citation type="submission" date="2018-09" db="EMBL/GenBank/DDBJ databases">
        <title>Characterization of the phylogenetic diversity of five novel species belonging to the genus Bifidobacterium.</title>
        <authorList>
            <person name="Lugli G.A."/>
            <person name="Duranti S."/>
            <person name="Milani C."/>
        </authorList>
    </citation>
    <scope>NUCLEOTIDE SEQUENCE [LARGE SCALE GENOMIC DNA]</scope>
    <source>
        <strain evidence="5 6">2036B</strain>
    </source>
</reference>
<dbReference type="Pfam" id="PF03816">
    <property type="entry name" value="LytR_cpsA_psr"/>
    <property type="match status" value="1"/>
</dbReference>
<feature type="compositionally biased region" description="Polar residues" evidence="2">
    <location>
        <begin position="130"/>
        <end position="148"/>
    </location>
</feature>
<protein>
    <submittedName>
        <fullName evidence="5">Transcriptional regulator</fullName>
    </submittedName>
</protein>
<evidence type="ECO:0000259" key="4">
    <source>
        <dbReference type="Pfam" id="PF03816"/>
    </source>
</evidence>
<evidence type="ECO:0000256" key="1">
    <source>
        <dbReference type="ARBA" id="ARBA00006068"/>
    </source>
</evidence>
<keyword evidence="6" id="KW-1185">Reference proteome</keyword>
<dbReference type="Gene3D" id="3.40.630.190">
    <property type="entry name" value="LCP protein"/>
    <property type="match status" value="1"/>
</dbReference>
<proteinExistence type="inferred from homology"/>
<dbReference type="InterPro" id="IPR050922">
    <property type="entry name" value="LytR/CpsA/Psr_CW_biosynth"/>
</dbReference>
<sequence>MNVRSNGSDSFDAGNAAPPSFVPMAERKPNATRNSANAAHSSAANAAPPSFNPNPQRQSGNHQAGNQQSAARQSSSRQSSPRQVGSQQSAAQQAQPQSFQPQSFQPNGQRTEARRSGSNRTASSGASASPNNSYMNSSDSSARMFSTPNGGGMKAKTKKPHRVRRTLVGLLAVILALIVALGIGTYSWVNGSLKKEAWPTTMAKGNATTWLILGSDERDGTTPDSNDGARTDTMLVLVKPKHGPSALISIPRDALVQIDGNYMKLNAVKQVYGNEQLIKEVQDITGQRVDHVAELEFGGLVKVVDALGGVQLCYDQDVDDEKSGMQWTAGCHVVDGLNALAFSRMRYSDPNSDFGRADRQRQVINAITKKAVSSSTLANIGKVKNIGDAALASVTVDEDTNPFVLLQMLMAFHSASTDKGISGTPYWTDPDYSVPGVGSTVLLDNEKNVELFKQLSEGSHAPGKVGTMAEQQQQ</sequence>
<feature type="domain" description="Cell envelope-related transcriptional attenuator" evidence="4">
    <location>
        <begin position="230"/>
        <end position="371"/>
    </location>
</feature>
<feature type="compositionally biased region" description="Low complexity" evidence="2">
    <location>
        <begin position="31"/>
        <end position="55"/>
    </location>
</feature>
<gene>
    <name evidence="5" type="ORF">D2E26_0432</name>
</gene>
<organism evidence="5 6">
    <name type="scientific">Bifidobacterium dolichotidis</name>
    <dbReference type="NCBI Taxonomy" id="2306976"/>
    <lineage>
        <taxon>Bacteria</taxon>
        <taxon>Bacillati</taxon>
        <taxon>Actinomycetota</taxon>
        <taxon>Actinomycetes</taxon>
        <taxon>Bifidobacteriales</taxon>
        <taxon>Bifidobacteriaceae</taxon>
        <taxon>Bifidobacterium</taxon>
    </lineage>
</organism>
<dbReference type="AlphaFoldDB" id="A0A430FSN1"/>
<dbReference type="PANTHER" id="PTHR33392:SF6">
    <property type="entry name" value="POLYISOPRENYL-TEICHOIC ACID--PEPTIDOGLYCAN TEICHOIC ACID TRANSFERASE TAGU"/>
    <property type="match status" value="1"/>
</dbReference>